<dbReference type="GO" id="GO:0022900">
    <property type="term" value="P:electron transport chain"/>
    <property type="evidence" value="ECO:0007669"/>
    <property type="project" value="InterPro"/>
</dbReference>
<evidence type="ECO:0000313" key="8">
    <source>
        <dbReference type="EMBL" id="SPT70655.1"/>
    </source>
</evidence>
<dbReference type="AlphaFoldDB" id="A0A2X0VCP1"/>
<keyword evidence="2" id="KW-0597">Phosphoprotein</keyword>
<feature type="transmembrane region" description="Helical" evidence="6">
    <location>
        <begin position="14"/>
        <end position="36"/>
    </location>
</feature>
<dbReference type="EMBL" id="UAPV01000001">
    <property type="protein sequence ID" value="SPT70655.1"/>
    <property type="molecule type" value="Genomic_DNA"/>
</dbReference>
<keyword evidence="6" id="KW-0812">Transmembrane</keyword>
<dbReference type="GO" id="GO:0010181">
    <property type="term" value="F:FMN binding"/>
    <property type="evidence" value="ECO:0007669"/>
    <property type="project" value="InterPro"/>
</dbReference>
<dbReference type="InterPro" id="IPR010209">
    <property type="entry name" value="Ion_transpt_RnfG/RsxG"/>
</dbReference>
<evidence type="ECO:0000256" key="2">
    <source>
        <dbReference type="ARBA" id="ARBA00022553"/>
    </source>
</evidence>
<dbReference type="NCBIfam" id="TIGR01947">
    <property type="entry name" value="rnfG"/>
    <property type="match status" value="1"/>
</dbReference>
<keyword evidence="5" id="KW-0249">Electron transport</keyword>
<feature type="domain" description="FMN-binding" evidence="7">
    <location>
        <begin position="110"/>
        <end position="199"/>
    </location>
</feature>
<keyword evidence="1" id="KW-0813">Transport</keyword>
<accession>A0A2X0VCP1</accession>
<evidence type="ECO:0000256" key="5">
    <source>
        <dbReference type="ARBA" id="ARBA00022982"/>
    </source>
</evidence>
<name>A0A2X0VCP1_9GAMM</name>
<dbReference type="PANTHER" id="PTHR36118">
    <property type="entry name" value="ION-TRANSLOCATING OXIDOREDUCTASE COMPLEX SUBUNIT G"/>
    <property type="match status" value="1"/>
</dbReference>
<dbReference type="SMART" id="SM00900">
    <property type="entry name" value="FMN_bind"/>
    <property type="match status" value="1"/>
</dbReference>
<dbReference type="PIRSF" id="PIRSF006091">
    <property type="entry name" value="E_trnsport_RnfG"/>
    <property type="match status" value="1"/>
</dbReference>
<dbReference type="GO" id="GO:0005886">
    <property type="term" value="C:plasma membrane"/>
    <property type="evidence" value="ECO:0007669"/>
    <property type="project" value="InterPro"/>
</dbReference>
<evidence type="ECO:0000313" key="9">
    <source>
        <dbReference type="Proteomes" id="UP000250086"/>
    </source>
</evidence>
<evidence type="ECO:0000256" key="1">
    <source>
        <dbReference type="ARBA" id="ARBA00022448"/>
    </source>
</evidence>
<keyword evidence="4" id="KW-0288">FMN</keyword>
<keyword evidence="3" id="KW-0285">Flavoprotein</keyword>
<gene>
    <name evidence="8" type="ORF">NCTC13093_02073</name>
</gene>
<sequence length="218" mass="24150">MQQEIKQKKQLSPFLRSLLAGLILSLVSALCVYLVLKAEHETAATIKLNRDAKMENMLMTMLPNNTINANSNLKCKIVNKKGIGRNMKAYIVKNNGSIDGYIINFSTAKGYTNPLLLIAGLDKNLNVHRVDIALSKETPGIGDKVDRRKSNYLDILNNTNVNTPNFDVRKFGGSFDYISGATVTSRAIVVATHDMLKSIQDINFKELADCQEGKTSEK</sequence>
<dbReference type="PANTHER" id="PTHR36118:SF1">
    <property type="entry name" value="ION-TRANSLOCATING OXIDOREDUCTASE COMPLEX SUBUNIT G"/>
    <property type="match status" value="1"/>
</dbReference>
<keyword evidence="6" id="KW-1133">Transmembrane helix</keyword>
<keyword evidence="6" id="KW-0472">Membrane</keyword>
<evidence type="ECO:0000256" key="6">
    <source>
        <dbReference type="SAM" id="Phobius"/>
    </source>
</evidence>
<dbReference type="Proteomes" id="UP000250086">
    <property type="component" value="Unassembled WGS sequence"/>
</dbReference>
<evidence type="ECO:0000259" key="7">
    <source>
        <dbReference type="SMART" id="SM00900"/>
    </source>
</evidence>
<dbReference type="InterPro" id="IPR007329">
    <property type="entry name" value="FMN-bd"/>
</dbReference>
<proteinExistence type="predicted"/>
<organism evidence="8 9">
    <name type="scientific">Anaerobiospirillum thomasii</name>
    <dbReference type="NCBI Taxonomy" id="179995"/>
    <lineage>
        <taxon>Bacteria</taxon>
        <taxon>Pseudomonadati</taxon>
        <taxon>Pseudomonadota</taxon>
        <taxon>Gammaproteobacteria</taxon>
        <taxon>Aeromonadales</taxon>
        <taxon>Succinivibrionaceae</taxon>
        <taxon>Anaerobiospirillum</taxon>
    </lineage>
</organism>
<evidence type="ECO:0000256" key="4">
    <source>
        <dbReference type="ARBA" id="ARBA00022643"/>
    </source>
</evidence>
<reference evidence="8 9" key="1">
    <citation type="submission" date="2018-06" db="EMBL/GenBank/DDBJ databases">
        <authorList>
            <consortium name="Pathogen Informatics"/>
            <person name="Doyle S."/>
        </authorList>
    </citation>
    <scope>NUCLEOTIDE SEQUENCE [LARGE SCALE GENOMIC DNA]</scope>
    <source>
        <strain evidence="8 9">NCTC13093</strain>
    </source>
</reference>
<dbReference type="GO" id="GO:0009055">
    <property type="term" value="F:electron transfer activity"/>
    <property type="evidence" value="ECO:0007669"/>
    <property type="project" value="InterPro"/>
</dbReference>
<keyword evidence="9" id="KW-1185">Reference proteome</keyword>
<evidence type="ECO:0000256" key="3">
    <source>
        <dbReference type="ARBA" id="ARBA00022630"/>
    </source>
</evidence>
<dbReference type="Pfam" id="PF04205">
    <property type="entry name" value="FMN_bind"/>
    <property type="match status" value="1"/>
</dbReference>
<protein>
    <submittedName>
        <fullName evidence="8">Electron transport complex protein RnfG</fullName>
    </submittedName>
</protein>